<dbReference type="Proteomes" id="UP000824258">
    <property type="component" value="Unassembled WGS sequence"/>
</dbReference>
<keyword evidence="1" id="KW-0732">Signal</keyword>
<proteinExistence type="predicted"/>
<name>A0A9D1AA39_9FIRM</name>
<dbReference type="EMBL" id="DVGD01000176">
    <property type="protein sequence ID" value="HIR09858.1"/>
    <property type="molecule type" value="Genomic_DNA"/>
</dbReference>
<dbReference type="Pfam" id="PF08139">
    <property type="entry name" value="LPAM_1"/>
    <property type="match status" value="1"/>
</dbReference>
<gene>
    <name evidence="2" type="ORF">IAA70_05605</name>
</gene>
<dbReference type="PROSITE" id="PS51257">
    <property type="entry name" value="PROKAR_LIPOPROTEIN"/>
    <property type="match status" value="1"/>
</dbReference>
<protein>
    <submittedName>
        <fullName evidence="2">Lipoprotein</fullName>
    </submittedName>
</protein>
<accession>A0A9D1AA39</accession>
<comment type="caution">
    <text evidence="2">The sequence shown here is derived from an EMBL/GenBank/DDBJ whole genome shotgun (WGS) entry which is preliminary data.</text>
</comment>
<sequence length="19" mass="2056">MKRIIPMILALLLLTACAA</sequence>
<dbReference type="InterPro" id="IPR012640">
    <property type="entry name" value="Membr_lipoprot_lipid_attach_CS"/>
</dbReference>
<dbReference type="AlphaFoldDB" id="A0A9D1AA39"/>
<evidence type="ECO:0000256" key="1">
    <source>
        <dbReference type="ARBA" id="ARBA00022729"/>
    </source>
</evidence>
<evidence type="ECO:0000313" key="3">
    <source>
        <dbReference type="Proteomes" id="UP000824258"/>
    </source>
</evidence>
<feature type="non-terminal residue" evidence="2">
    <location>
        <position position="19"/>
    </location>
</feature>
<reference evidence="2" key="2">
    <citation type="journal article" date="2021" name="PeerJ">
        <title>Extensive microbial diversity within the chicken gut microbiome revealed by metagenomics and culture.</title>
        <authorList>
            <person name="Gilroy R."/>
            <person name="Ravi A."/>
            <person name="Getino M."/>
            <person name="Pursley I."/>
            <person name="Horton D.L."/>
            <person name="Alikhan N.F."/>
            <person name="Baker D."/>
            <person name="Gharbi K."/>
            <person name="Hall N."/>
            <person name="Watson M."/>
            <person name="Adriaenssens E.M."/>
            <person name="Foster-Nyarko E."/>
            <person name="Jarju S."/>
            <person name="Secka A."/>
            <person name="Antonio M."/>
            <person name="Oren A."/>
            <person name="Chaudhuri R.R."/>
            <person name="La Ragione R."/>
            <person name="Hildebrand F."/>
            <person name="Pallen M.J."/>
        </authorList>
    </citation>
    <scope>NUCLEOTIDE SEQUENCE</scope>
    <source>
        <strain evidence="2">ChiHjej9B8-7071</strain>
    </source>
</reference>
<evidence type="ECO:0000313" key="2">
    <source>
        <dbReference type="EMBL" id="HIR09858.1"/>
    </source>
</evidence>
<reference evidence="2" key="1">
    <citation type="submission" date="2020-10" db="EMBL/GenBank/DDBJ databases">
        <authorList>
            <person name="Gilroy R."/>
        </authorList>
    </citation>
    <scope>NUCLEOTIDE SEQUENCE</scope>
    <source>
        <strain evidence="2">ChiHjej9B8-7071</strain>
    </source>
</reference>
<organism evidence="2 3">
    <name type="scientific">Candidatus Avoscillospira stercoripullorum</name>
    <dbReference type="NCBI Taxonomy" id="2840709"/>
    <lineage>
        <taxon>Bacteria</taxon>
        <taxon>Bacillati</taxon>
        <taxon>Bacillota</taxon>
        <taxon>Clostridia</taxon>
        <taxon>Eubacteriales</taxon>
        <taxon>Oscillospiraceae</taxon>
        <taxon>Oscillospiraceae incertae sedis</taxon>
        <taxon>Candidatus Avoscillospira</taxon>
    </lineage>
</organism>
<keyword evidence="2" id="KW-0449">Lipoprotein</keyword>